<sequence length="639" mass="73949">MKLTNVTVHKYKSYDQQQSFPVDDDITIIVGKNESGKTAILEAIAKTNYFSDDNDFKFNPTHDYPRKEKKKYDKSGEIGEAISCTYQLNQKEIHEIEKHIGGNVVSKWEFTVTTKYDNLKSISHPETDIYKFLEFIGNKHNLNAENLNIIRNLTSKNEILNALDEYKTAEEESAEGKLFKALSDIKANYFTNLDWNNWLAAYLWRIHLSPAMPKFMYFDEYYELPSKIDLSTINKSTTQDAKTAKALLELADVDLDDLQNPDSYEDFKAELEATSSEITQHIFKYWKNNTGLRVQFDIESKENRNYPNNVEKYLNIRVWSDKHHISLPLSNRSKGFNWFFSFIVWFSRIQEDKSNQYILLLDEPGLNLHAAAQADLLRFLDDLSEEYQIIYTTHSPFMVPHNSLERVRTVYESKDGTTIKNAIEEKDSDTLFPLQAALGYDIAQNLFINKNNLLVEGVSDLVYLTMMSSILEESGLQGIKDDITIVPVGGLDKVTSFISLLKGQNLNIVCALDTFTDQKGKARLNSLIEQKIIKEKNILFFNEFSRNVGDIADLEDLFTVEEYLNFFNTAFTEYTDIDRSAIDMSKPIIQQINKIIQKNRYNHYRPSMTASKLGLCKDNFSQETLERFEKLFKKINSLF</sequence>
<reference evidence="2 3" key="1">
    <citation type="submission" date="2016-10" db="EMBL/GenBank/DDBJ databases">
        <authorList>
            <person name="Varghese N."/>
            <person name="Submissions S."/>
        </authorList>
    </citation>
    <scope>NUCLEOTIDE SEQUENCE [LARGE SCALE GENOMIC DNA]</scope>
    <source>
        <strain evidence="2 3">DSM 22022</strain>
    </source>
</reference>
<dbReference type="Proteomes" id="UP000199588">
    <property type="component" value="Unassembled WGS sequence"/>
</dbReference>
<dbReference type="CDD" id="cd00267">
    <property type="entry name" value="ABC_ATPase"/>
    <property type="match status" value="1"/>
</dbReference>
<proteinExistence type="predicted"/>
<comment type="caution">
    <text evidence="2">The sequence shown here is derived from an EMBL/GenBank/DDBJ whole genome shotgun (WGS) entry which is preliminary data.</text>
</comment>
<dbReference type="Pfam" id="PF13175">
    <property type="entry name" value="AAA_15"/>
    <property type="match status" value="1"/>
</dbReference>
<dbReference type="PANTHER" id="PTHR32182">
    <property type="entry name" value="DNA REPLICATION AND REPAIR PROTEIN RECF"/>
    <property type="match status" value="1"/>
</dbReference>
<gene>
    <name evidence="2" type="ORF">SAMN02910354_01845</name>
</gene>
<evidence type="ECO:0000313" key="3">
    <source>
        <dbReference type="Proteomes" id="UP000199588"/>
    </source>
</evidence>
<protein>
    <submittedName>
        <fullName evidence="2">AAA ATPase domain-containing protein</fullName>
    </submittedName>
</protein>
<dbReference type="RefSeq" id="WP_090656350.1">
    <property type="nucleotide sequence ID" value="NZ_CP015031.1"/>
</dbReference>
<dbReference type="SUPFAM" id="SSF52540">
    <property type="entry name" value="P-loop containing nucleoside triphosphate hydrolases"/>
    <property type="match status" value="1"/>
</dbReference>
<dbReference type="EMBL" id="FMUQ01000016">
    <property type="protein sequence ID" value="SCY20851.1"/>
    <property type="molecule type" value="Genomic_DNA"/>
</dbReference>
<dbReference type="InterPro" id="IPR027417">
    <property type="entry name" value="P-loop_NTPase"/>
</dbReference>
<accession>A0A1G5E299</accession>
<evidence type="ECO:0000313" key="2">
    <source>
        <dbReference type="EMBL" id="SCY20851.1"/>
    </source>
</evidence>
<dbReference type="InterPro" id="IPR041685">
    <property type="entry name" value="AAA_GajA/Old/RecF-like"/>
</dbReference>
<dbReference type="PANTHER" id="PTHR32182:SF22">
    <property type="entry name" value="ATP-DEPENDENT ENDONUCLEASE, OLD FAMILY-RELATED"/>
    <property type="match status" value="1"/>
</dbReference>
<feature type="domain" description="Endonuclease GajA/Old nuclease/RecF-like AAA" evidence="1">
    <location>
        <begin position="1"/>
        <end position="399"/>
    </location>
</feature>
<name>A0A1G5E299_9PAST</name>
<dbReference type="Gene3D" id="3.40.50.300">
    <property type="entry name" value="P-loop containing nucleotide triphosphate hydrolases"/>
    <property type="match status" value="2"/>
</dbReference>
<organism evidence="2 3">
    <name type="scientific">Basfia succiniciproducens</name>
    <dbReference type="NCBI Taxonomy" id="653940"/>
    <lineage>
        <taxon>Bacteria</taxon>
        <taxon>Pseudomonadati</taxon>
        <taxon>Pseudomonadota</taxon>
        <taxon>Gammaproteobacteria</taxon>
        <taxon>Pasteurellales</taxon>
        <taxon>Pasteurellaceae</taxon>
        <taxon>Basfia</taxon>
    </lineage>
</organism>
<keyword evidence="3" id="KW-1185">Reference proteome</keyword>
<evidence type="ECO:0000259" key="1">
    <source>
        <dbReference type="Pfam" id="PF13175"/>
    </source>
</evidence>